<keyword evidence="1" id="KW-0175">Coiled coil</keyword>
<evidence type="ECO:0000313" key="4">
    <source>
        <dbReference type="EMBL" id="GCE97586.1"/>
    </source>
</evidence>
<comment type="caution">
    <text evidence="4">The sequence shown here is derived from an EMBL/GenBank/DDBJ whole genome shotgun (WGS) entry which is preliminary data.</text>
</comment>
<dbReference type="GO" id="GO:0012505">
    <property type="term" value="C:endomembrane system"/>
    <property type="evidence" value="ECO:0007669"/>
    <property type="project" value="TreeGrafter"/>
</dbReference>
<sequence>MESLQLSYDLDRLVDIVEERRRLVTVLKIEPSSSDNFSLKKQLNKVLDSLNDAKQNAVEGLEDYANNYNDILMNIQDNAVDIKLYEFRLPQKIPTTITDESSTTDGNFVFQDTTKKVRFRDDNLVSYEDDPNQHFVPYKDDPEHYEVNENVNTEDIEYERRKLFDSSNALEQTTSVISSEAPQVPNQDLFIQQQQQLLEQDSQLERLSGSVRTTHGISLSINDEVNEQNEQVLHDLESLLDNGGRNLDRAKRRLKSFQRSAKENGPCFIIVVLILILILLLAVL</sequence>
<dbReference type="GO" id="GO:0048278">
    <property type="term" value="P:vesicle docking"/>
    <property type="evidence" value="ECO:0007669"/>
    <property type="project" value="TreeGrafter"/>
</dbReference>
<feature type="transmembrane region" description="Helical" evidence="2">
    <location>
        <begin position="265"/>
        <end position="283"/>
    </location>
</feature>
<dbReference type="Gene3D" id="1.20.5.110">
    <property type="match status" value="1"/>
</dbReference>
<dbReference type="PANTHER" id="PTHR19957:SF423">
    <property type="entry name" value="SYNTAXIN-8-RELATED"/>
    <property type="match status" value="1"/>
</dbReference>
<dbReference type="GO" id="GO:0031201">
    <property type="term" value="C:SNARE complex"/>
    <property type="evidence" value="ECO:0007669"/>
    <property type="project" value="TreeGrafter"/>
</dbReference>
<keyword evidence="2" id="KW-1133">Transmembrane helix</keyword>
<dbReference type="SMART" id="SM00397">
    <property type="entry name" value="t_SNARE"/>
    <property type="match status" value="1"/>
</dbReference>
<accession>A0A4C2E2M2</accession>
<dbReference type="InterPro" id="IPR045242">
    <property type="entry name" value="Syntaxin"/>
</dbReference>
<dbReference type="Proteomes" id="UP000301737">
    <property type="component" value="Unassembled WGS sequence"/>
</dbReference>
<dbReference type="GO" id="GO:0000149">
    <property type="term" value="F:SNARE binding"/>
    <property type="evidence" value="ECO:0007669"/>
    <property type="project" value="TreeGrafter"/>
</dbReference>
<dbReference type="GO" id="GO:0006886">
    <property type="term" value="P:intracellular protein transport"/>
    <property type="evidence" value="ECO:0007669"/>
    <property type="project" value="TreeGrafter"/>
</dbReference>
<dbReference type="PANTHER" id="PTHR19957">
    <property type="entry name" value="SYNTAXIN"/>
    <property type="match status" value="1"/>
</dbReference>
<keyword evidence="5" id="KW-1185">Reference proteome</keyword>
<protein>
    <recommendedName>
        <fullName evidence="3">t-SNARE coiled-coil homology domain-containing protein</fullName>
    </recommendedName>
</protein>
<gene>
    <name evidence="4" type="ORF">ZYGM_003943</name>
</gene>
<proteinExistence type="predicted"/>
<keyword evidence="2" id="KW-0812">Transmembrane</keyword>
<reference evidence="4 5" key="1">
    <citation type="submission" date="2019-01" db="EMBL/GenBank/DDBJ databases">
        <title>Draft Genome Sequencing of Zygosaccharomyces mellis Ca-7.</title>
        <authorList>
            <person name="Shiwa Y."/>
            <person name="Kanesaki Y."/>
            <person name="Ishige T."/>
            <person name="Mura K."/>
            <person name="Hori T."/>
            <person name="Tamura T."/>
        </authorList>
    </citation>
    <scope>NUCLEOTIDE SEQUENCE [LARGE SCALE GENOMIC DNA]</scope>
    <source>
        <strain evidence="4 5">Ca-7</strain>
    </source>
</reference>
<dbReference type="PROSITE" id="PS50192">
    <property type="entry name" value="T_SNARE"/>
    <property type="match status" value="1"/>
</dbReference>
<dbReference type="GO" id="GO:0006906">
    <property type="term" value="P:vesicle fusion"/>
    <property type="evidence" value="ECO:0007669"/>
    <property type="project" value="TreeGrafter"/>
</dbReference>
<keyword evidence="2" id="KW-0472">Membrane</keyword>
<dbReference type="GO" id="GO:0005484">
    <property type="term" value="F:SNAP receptor activity"/>
    <property type="evidence" value="ECO:0007669"/>
    <property type="project" value="TreeGrafter"/>
</dbReference>
<evidence type="ECO:0000313" key="5">
    <source>
        <dbReference type="Proteomes" id="UP000301737"/>
    </source>
</evidence>
<organism evidence="4 5">
    <name type="scientific">Zygosaccharomyces mellis</name>
    <dbReference type="NCBI Taxonomy" id="42258"/>
    <lineage>
        <taxon>Eukaryota</taxon>
        <taxon>Fungi</taxon>
        <taxon>Dikarya</taxon>
        <taxon>Ascomycota</taxon>
        <taxon>Saccharomycotina</taxon>
        <taxon>Saccharomycetes</taxon>
        <taxon>Saccharomycetales</taxon>
        <taxon>Saccharomycetaceae</taxon>
        <taxon>Zygosaccharomyces</taxon>
    </lineage>
</organism>
<dbReference type="EMBL" id="BIMX01000002">
    <property type="protein sequence ID" value="GCE97586.1"/>
    <property type="molecule type" value="Genomic_DNA"/>
</dbReference>
<evidence type="ECO:0000256" key="1">
    <source>
        <dbReference type="SAM" id="Coils"/>
    </source>
</evidence>
<evidence type="ECO:0000256" key="2">
    <source>
        <dbReference type="SAM" id="Phobius"/>
    </source>
</evidence>
<feature type="domain" description="T-SNARE coiled-coil homology" evidence="3">
    <location>
        <begin position="194"/>
        <end position="232"/>
    </location>
</feature>
<feature type="coiled-coil region" evidence="1">
    <location>
        <begin position="222"/>
        <end position="253"/>
    </location>
</feature>
<dbReference type="OrthoDB" id="244190at2759"/>
<dbReference type="SUPFAM" id="SSF58038">
    <property type="entry name" value="SNARE fusion complex"/>
    <property type="match status" value="1"/>
</dbReference>
<dbReference type="CDD" id="cd15859">
    <property type="entry name" value="SNARE_SYN8"/>
    <property type="match status" value="1"/>
</dbReference>
<dbReference type="AlphaFoldDB" id="A0A4C2E2M2"/>
<name>A0A4C2E2M2_9SACH</name>
<dbReference type="InterPro" id="IPR000727">
    <property type="entry name" value="T_SNARE_dom"/>
</dbReference>
<evidence type="ECO:0000259" key="3">
    <source>
        <dbReference type="PROSITE" id="PS50192"/>
    </source>
</evidence>